<dbReference type="PANTHER" id="PTHR43393:SF3">
    <property type="entry name" value="LYSINE DECARBOXYLASE-LIKE PROTEIN"/>
    <property type="match status" value="1"/>
</dbReference>
<evidence type="ECO:0000313" key="1">
    <source>
        <dbReference type="EMBL" id="GAA2732740.1"/>
    </source>
</evidence>
<dbReference type="PANTHER" id="PTHR43393">
    <property type="entry name" value="CYTOKININ RIBOSIDE 5'-MONOPHOSPHATE PHOSPHORIBOHYDROLASE"/>
    <property type="match status" value="1"/>
</dbReference>
<dbReference type="Proteomes" id="UP001501326">
    <property type="component" value="Unassembled WGS sequence"/>
</dbReference>
<name>A0ABN3UH49_9MICO</name>
<dbReference type="Gene3D" id="3.40.50.450">
    <property type="match status" value="1"/>
</dbReference>
<dbReference type="InterPro" id="IPR052341">
    <property type="entry name" value="LOG_family_nucleotidases"/>
</dbReference>
<keyword evidence="2" id="KW-1185">Reference proteome</keyword>
<dbReference type="SUPFAM" id="SSF102405">
    <property type="entry name" value="MCP/YpsA-like"/>
    <property type="match status" value="2"/>
</dbReference>
<reference evidence="1 2" key="1">
    <citation type="journal article" date="2019" name="Int. J. Syst. Evol. Microbiol.">
        <title>The Global Catalogue of Microorganisms (GCM) 10K type strain sequencing project: providing services to taxonomists for standard genome sequencing and annotation.</title>
        <authorList>
            <consortium name="The Broad Institute Genomics Platform"/>
            <consortium name="The Broad Institute Genome Sequencing Center for Infectious Disease"/>
            <person name="Wu L."/>
            <person name="Ma J."/>
        </authorList>
    </citation>
    <scope>NUCLEOTIDE SEQUENCE [LARGE SCALE GENOMIC DNA]</scope>
    <source>
        <strain evidence="1 2">JCM 16378</strain>
    </source>
</reference>
<accession>A0ABN3UH49</accession>
<proteinExistence type="predicted"/>
<protein>
    <submittedName>
        <fullName evidence="1">LOG family protein</fullName>
    </submittedName>
</protein>
<evidence type="ECO:0000313" key="2">
    <source>
        <dbReference type="Proteomes" id="UP001501326"/>
    </source>
</evidence>
<organism evidence="1 2">
    <name type="scientific">Pedococcus aerophilus</name>
    <dbReference type="NCBI Taxonomy" id="436356"/>
    <lineage>
        <taxon>Bacteria</taxon>
        <taxon>Bacillati</taxon>
        <taxon>Actinomycetota</taxon>
        <taxon>Actinomycetes</taxon>
        <taxon>Micrococcales</taxon>
        <taxon>Intrasporangiaceae</taxon>
        <taxon>Pedococcus</taxon>
    </lineage>
</organism>
<dbReference type="RefSeq" id="WP_344190730.1">
    <property type="nucleotide sequence ID" value="NZ_BAAARN010000001.1"/>
</dbReference>
<dbReference type="EMBL" id="BAAARN010000001">
    <property type="protein sequence ID" value="GAA2732740.1"/>
    <property type="molecule type" value="Genomic_DNA"/>
</dbReference>
<comment type="caution">
    <text evidence="1">The sequence shown here is derived from an EMBL/GenBank/DDBJ whole genome shotgun (WGS) entry which is preliminary data.</text>
</comment>
<gene>
    <name evidence="1" type="ORF">GCM10009867_09280</name>
</gene>
<sequence>MVGARRSTTREVESLPALEALLASGRPLTGARLQDLDLTGHEAELLARSDLSGLVVLGGRLSAALDAHLRAHHALVFPTDPHAPVDPYRATLYSPDELYAGLGEHGYDATPDARAYRWALDGTHHHDAFVTLLRAIHDDSITDALDEVVHGRPVVGVMGGHALERGRAAYAEAARLGHRLAGLGLVVATGGGPGAMEAANLGALAPDEGGLATALDRLAAVPSFRPDIGAWAALALDVRKDLVTVRHPGKDPQPGEGPLPGVDPAATARPAPARSLGIPTWFYGHEPPNVFCDGIGKYFSNAIREDGLLARATAGLVVLEGSAGTVQEVFQALTPLYYAASATDGPEALGSRPLPPVVLVGQEHWTDTVPIWSAVRALGQGRPLGEALHLVDTVEDAVAVIEDAPGGAA</sequence>